<comment type="caution">
    <text evidence="3">The sequence shown here is derived from an EMBL/GenBank/DDBJ whole genome shotgun (WGS) entry which is preliminary data.</text>
</comment>
<evidence type="ECO:0000313" key="4">
    <source>
        <dbReference type="Proteomes" id="UP000278907"/>
    </source>
</evidence>
<sequence>MSASAASLLLWLAQGAVACDADTRVVLMPFERVALPSADARALEDATRRAVSALPDACVESREDTVARLRGSGASLSSCGNTECRSAQAVSLGARRLVRGVALGVGGKRSVALTVTDAHGTETRAQFEAPALTPGEADTRARQAVQEAWAPLSTTTTARQAPSPKGSRLLPKVMMGAGGVALAVGVGFGIAARSTESRVSKDGGECVAAGEDFSNCFASRLNAGRRQARTSNVLMGVGALLGLGGAVSFIWEWP</sequence>
<protein>
    <submittedName>
        <fullName evidence="3">Uncharacterized protein</fullName>
    </submittedName>
</protein>
<keyword evidence="1" id="KW-1133">Transmembrane helix</keyword>
<keyword evidence="1" id="KW-0472">Membrane</keyword>
<keyword evidence="1" id="KW-0812">Transmembrane</keyword>
<organism evidence="3 4">
    <name type="scientific">Corallococcus praedator</name>
    <dbReference type="NCBI Taxonomy" id="2316724"/>
    <lineage>
        <taxon>Bacteria</taxon>
        <taxon>Pseudomonadati</taxon>
        <taxon>Myxococcota</taxon>
        <taxon>Myxococcia</taxon>
        <taxon>Myxococcales</taxon>
        <taxon>Cystobacterineae</taxon>
        <taxon>Myxococcaceae</taxon>
        <taxon>Corallococcus</taxon>
    </lineage>
</organism>
<evidence type="ECO:0000313" key="3">
    <source>
        <dbReference type="EMBL" id="RKI11686.1"/>
    </source>
</evidence>
<keyword evidence="4" id="KW-1185">Reference proteome</keyword>
<proteinExistence type="predicted"/>
<gene>
    <name evidence="3" type="ORF">D7Y13_10660</name>
</gene>
<dbReference type="EMBL" id="RAWI01000059">
    <property type="protein sequence ID" value="RKI11686.1"/>
    <property type="molecule type" value="Genomic_DNA"/>
</dbReference>
<dbReference type="RefSeq" id="WP_120533510.1">
    <property type="nucleotide sequence ID" value="NZ_RAWI01000059.1"/>
</dbReference>
<evidence type="ECO:0000256" key="2">
    <source>
        <dbReference type="SAM" id="SignalP"/>
    </source>
</evidence>
<feature type="signal peptide" evidence="2">
    <location>
        <begin position="1"/>
        <end position="18"/>
    </location>
</feature>
<evidence type="ECO:0000256" key="1">
    <source>
        <dbReference type="SAM" id="Phobius"/>
    </source>
</evidence>
<feature type="transmembrane region" description="Helical" evidence="1">
    <location>
        <begin position="173"/>
        <end position="192"/>
    </location>
</feature>
<name>A0ABX9QNH2_9BACT</name>
<accession>A0ABX9QNH2</accession>
<feature type="transmembrane region" description="Helical" evidence="1">
    <location>
        <begin position="233"/>
        <end position="251"/>
    </location>
</feature>
<feature type="chain" id="PRO_5046445482" evidence="2">
    <location>
        <begin position="19"/>
        <end position="254"/>
    </location>
</feature>
<keyword evidence="2" id="KW-0732">Signal</keyword>
<reference evidence="3 4" key="1">
    <citation type="submission" date="2018-09" db="EMBL/GenBank/DDBJ databases">
        <authorList>
            <person name="Livingstone P.G."/>
            <person name="Whitworth D.E."/>
        </authorList>
    </citation>
    <scope>NUCLEOTIDE SEQUENCE [LARGE SCALE GENOMIC DNA]</scope>
    <source>
        <strain evidence="3 4">CA031B</strain>
    </source>
</reference>
<dbReference type="Proteomes" id="UP000278907">
    <property type="component" value="Unassembled WGS sequence"/>
</dbReference>